<dbReference type="Proteomes" id="UP000215914">
    <property type="component" value="Chromosome 5"/>
</dbReference>
<dbReference type="EMBL" id="MNCJ02000330">
    <property type="protein sequence ID" value="KAF5764309.1"/>
    <property type="molecule type" value="Genomic_DNA"/>
</dbReference>
<dbReference type="InParanoid" id="A0A251ULC9"/>
<reference evidence="2" key="2">
    <citation type="submission" date="2017-02" db="EMBL/GenBank/DDBJ databases">
        <title>Sunflower complete genome.</title>
        <authorList>
            <person name="Langlade N."/>
            <person name="Munos S."/>
        </authorList>
    </citation>
    <scope>NUCLEOTIDE SEQUENCE [LARGE SCALE GENOMIC DNA]</scope>
    <source>
        <tissue evidence="2">Leaves</tissue>
    </source>
</reference>
<evidence type="ECO:0000313" key="1">
    <source>
        <dbReference type="EMBL" id="KAF5764309.1"/>
    </source>
</evidence>
<dbReference type="EMBL" id="CM007894">
    <property type="protein sequence ID" value="OTG23853.1"/>
    <property type="molecule type" value="Genomic_DNA"/>
</dbReference>
<evidence type="ECO:0000313" key="3">
    <source>
        <dbReference type="Proteomes" id="UP000215914"/>
    </source>
</evidence>
<reference evidence="1 3" key="1">
    <citation type="journal article" date="2017" name="Nature">
        <title>The sunflower genome provides insights into oil metabolism, flowering and Asterid evolution.</title>
        <authorList>
            <person name="Badouin H."/>
            <person name="Gouzy J."/>
            <person name="Grassa C.J."/>
            <person name="Murat F."/>
            <person name="Staton S.E."/>
            <person name="Cottret L."/>
            <person name="Lelandais-Briere C."/>
            <person name="Owens G.L."/>
            <person name="Carrere S."/>
            <person name="Mayjonade B."/>
            <person name="Legrand L."/>
            <person name="Gill N."/>
            <person name="Kane N.C."/>
            <person name="Bowers J.E."/>
            <person name="Hubner S."/>
            <person name="Bellec A."/>
            <person name="Berard A."/>
            <person name="Berges H."/>
            <person name="Blanchet N."/>
            <person name="Boniface M.C."/>
            <person name="Brunel D."/>
            <person name="Catrice O."/>
            <person name="Chaidir N."/>
            <person name="Claudel C."/>
            <person name="Donnadieu C."/>
            <person name="Faraut T."/>
            <person name="Fievet G."/>
            <person name="Helmstetter N."/>
            <person name="King M."/>
            <person name="Knapp S.J."/>
            <person name="Lai Z."/>
            <person name="Le Paslier M.C."/>
            <person name="Lippi Y."/>
            <person name="Lorenzon L."/>
            <person name="Mandel J.R."/>
            <person name="Marage G."/>
            <person name="Marchand G."/>
            <person name="Marquand E."/>
            <person name="Bret-Mestries E."/>
            <person name="Morien E."/>
            <person name="Nambeesan S."/>
            <person name="Nguyen T."/>
            <person name="Pegot-Espagnet P."/>
            <person name="Pouilly N."/>
            <person name="Raftis F."/>
            <person name="Sallet E."/>
            <person name="Schiex T."/>
            <person name="Thomas J."/>
            <person name="Vandecasteele C."/>
            <person name="Vares D."/>
            <person name="Vear F."/>
            <person name="Vautrin S."/>
            <person name="Crespi M."/>
            <person name="Mangin B."/>
            <person name="Burke J.M."/>
            <person name="Salse J."/>
            <person name="Munos S."/>
            <person name="Vincourt P."/>
            <person name="Rieseberg L.H."/>
            <person name="Langlade N.B."/>
        </authorList>
    </citation>
    <scope>NUCLEOTIDE SEQUENCE [LARGE SCALE GENOMIC DNA]</scope>
    <source>
        <strain evidence="3">cv. SF193</strain>
        <tissue evidence="1">Leaves</tissue>
    </source>
</reference>
<organism evidence="2 3">
    <name type="scientific">Helianthus annuus</name>
    <name type="common">Common sunflower</name>
    <dbReference type="NCBI Taxonomy" id="4232"/>
    <lineage>
        <taxon>Eukaryota</taxon>
        <taxon>Viridiplantae</taxon>
        <taxon>Streptophyta</taxon>
        <taxon>Embryophyta</taxon>
        <taxon>Tracheophyta</taxon>
        <taxon>Spermatophyta</taxon>
        <taxon>Magnoliopsida</taxon>
        <taxon>eudicotyledons</taxon>
        <taxon>Gunneridae</taxon>
        <taxon>Pentapetalae</taxon>
        <taxon>asterids</taxon>
        <taxon>campanulids</taxon>
        <taxon>Asterales</taxon>
        <taxon>Asteraceae</taxon>
        <taxon>Asteroideae</taxon>
        <taxon>Heliantheae alliance</taxon>
        <taxon>Heliantheae</taxon>
        <taxon>Helianthus</taxon>
    </lineage>
</organism>
<accession>A0A251ULC9</accession>
<sequence length="70" mass="8104">MLVSYQGPLLPSANRHSNIFEWERADNELSSPFCIQYTESPYDANRDQKFPVKGVNGLFKVYFKEGNVLF</sequence>
<name>A0A251ULC9_HELAN</name>
<protein>
    <submittedName>
        <fullName evidence="2">Uncharacterized protein</fullName>
    </submittedName>
</protein>
<keyword evidence="3" id="KW-1185">Reference proteome</keyword>
<dbReference type="Gramene" id="mRNA:HanXRQr2_Chr15g0690561">
    <property type="protein sequence ID" value="mRNA:HanXRQr2_Chr15g0690561"/>
    <property type="gene ID" value="HanXRQr2_Chr15g0690561"/>
</dbReference>
<dbReference type="AlphaFoldDB" id="A0A251ULC9"/>
<reference evidence="1" key="3">
    <citation type="submission" date="2020-06" db="EMBL/GenBank/DDBJ databases">
        <title>Helianthus annuus Genome sequencing and assembly Release 2.</title>
        <authorList>
            <person name="Gouzy J."/>
            <person name="Langlade N."/>
            <person name="Munos S."/>
        </authorList>
    </citation>
    <scope>NUCLEOTIDE SEQUENCE</scope>
    <source>
        <tissue evidence="1">Leaves</tissue>
    </source>
</reference>
<evidence type="ECO:0000313" key="2">
    <source>
        <dbReference type="EMBL" id="OTG23853.1"/>
    </source>
</evidence>
<proteinExistence type="predicted"/>
<gene>
    <name evidence="2" type="ORF">HannXRQ_Chr05g0130211</name>
    <name evidence="1" type="ORF">HanXRQr2_Chr15g0690561</name>
</gene>